<reference evidence="1" key="1">
    <citation type="submission" date="2019-11" db="EMBL/GenBank/DDBJ databases">
        <authorList>
            <person name="Feng L."/>
        </authorList>
    </citation>
    <scope>NUCLEOTIDE SEQUENCE</scope>
    <source>
        <strain evidence="1">AcaccaeLFYP115</strain>
    </source>
</reference>
<name>A0A6N2VHQ2_9FIRM</name>
<dbReference type="Pfam" id="PF07751">
    <property type="entry name" value="Abi_2"/>
    <property type="match status" value="1"/>
</dbReference>
<gene>
    <name evidence="1" type="ORF">ACLFYP115_02435</name>
</gene>
<accession>A0A6N2VHQ2</accession>
<dbReference type="EMBL" id="CACRSQ010000007">
    <property type="protein sequence ID" value="VYT28031.1"/>
    <property type="molecule type" value="Genomic_DNA"/>
</dbReference>
<protein>
    <submittedName>
        <fullName evidence="1">Abi-like protein</fullName>
    </submittedName>
</protein>
<dbReference type="AlphaFoldDB" id="A0A6N2VHQ2"/>
<sequence length="102" mass="11767">MEIVSQEDAEKALKIIGYYRLRGYSFQLYNNSTKKYILGTKFEDILTLYRLDQKLSDLIFSMISKIEVALKAHLVEALLIHGDALILKDSSIFKRTSQCMNT</sequence>
<proteinExistence type="predicted"/>
<dbReference type="RefSeq" id="WP_006567618.1">
    <property type="nucleotide sequence ID" value="NZ_BAABZP010000001.1"/>
</dbReference>
<evidence type="ECO:0000313" key="1">
    <source>
        <dbReference type="EMBL" id="VYT28031.1"/>
    </source>
</evidence>
<dbReference type="InterPro" id="IPR011664">
    <property type="entry name" value="Abi_system_AbiD/AbiF-like"/>
</dbReference>
<organism evidence="1">
    <name type="scientific">Anaerostipes caccae</name>
    <dbReference type="NCBI Taxonomy" id="105841"/>
    <lineage>
        <taxon>Bacteria</taxon>
        <taxon>Bacillati</taxon>
        <taxon>Bacillota</taxon>
        <taxon>Clostridia</taxon>
        <taxon>Lachnospirales</taxon>
        <taxon>Lachnospiraceae</taxon>
        <taxon>Anaerostipes</taxon>
    </lineage>
</organism>